<gene>
    <name evidence="2" type="ORF">C8F04DRAFT_1181608</name>
</gene>
<proteinExistence type="predicted"/>
<dbReference type="AlphaFoldDB" id="A0AAD6SYD0"/>
<dbReference type="Proteomes" id="UP001218188">
    <property type="component" value="Unassembled WGS sequence"/>
</dbReference>
<dbReference type="EMBL" id="JARJCM010000044">
    <property type="protein sequence ID" value="KAJ7036334.1"/>
    <property type="molecule type" value="Genomic_DNA"/>
</dbReference>
<keyword evidence="1" id="KW-0812">Transmembrane</keyword>
<sequence length="109" mass="11710">MAVMRGAQRFNCIPDGSTTAPKLCSLLPQLDTVTFCEEYHLSDGIRDSLLKERCGTGGNGGDRDLGQFDLNSPRAIGAYASSAIGLLTIVAYIRTIVCRYSSFTKVTGN</sequence>
<feature type="transmembrane region" description="Helical" evidence="1">
    <location>
        <begin position="76"/>
        <end position="97"/>
    </location>
</feature>
<evidence type="ECO:0000313" key="2">
    <source>
        <dbReference type="EMBL" id="KAJ7036334.1"/>
    </source>
</evidence>
<reference evidence="2" key="1">
    <citation type="submission" date="2023-03" db="EMBL/GenBank/DDBJ databases">
        <title>Massive genome expansion in bonnet fungi (Mycena s.s.) driven by repeated elements and novel gene families across ecological guilds.</title>
        <authorList>
            <consortium name="Lawrence Berkeley National Laboratory"/>
            <person name="Harder C.B."/>
            <person name="Miyauchi S."/>
            <person name="Viragh M."/>
            <person name="Kuo A."/>
            <person name="Thoen E."/>
            <person name="Andreopoulos B."/>
            <person name="Lu D."/>
            <person name="Skrede I."/>
            <person name="Drula E."/>
            <person name="Henrissat B."/>
            <person name="Morin E."/>
            <person name="Kohler A."/>
            <person name="Barry K."/>
            <person name="LaButti K."/>
            <person name="Morin E."/>
            <person name="Salamov A."/>
            <person name="Lipzen A."/>
            <person name="Mereny Z."/>
            <person name="Hegedus B."/>
            <person name="Baldrian P."/>
            <person name="Stursova M."/>
            <person name="Weitz H."/>
            <person name="Taylor A."/>
            <person name="Grigoriev I.V."/>
            <person name="Nagy L.G."/>
            <person name="Martin F."/>
            <person name="Kauserud H."/>
        </authorList>
    </citation>
    <scope>NUCLEOTIDE SEQUENCE</scope>
    <source>
        <strain evidence="2">CBHHK200</strain>
    </source>
</reference>
<comment type="caution">
    <text evidence="2">The sequence shown here is derived from an EMBL/GenBank/DDBJ whole genome shotgun (WGS) entry which is preliminary data.</text>
</comment>
<name>A0AAD6SYD0_9AGAR</name>
<protein>
    <submittedName>
        <fullName evidence="2">Uncharacterized protein</fullName>
    </submittedName>
</protein>
<evidence type="ECO:0000313" key="3">
    <source>
        <dbReference type="Proteomes" id="UP001218188"/>
    </source>
</evidence>
<accession>A0AAD6SYD0</accession>
<keyword evidence="3" id="KW-1185">Reference proteome</keyword>
<keyword evidence="1" id="KW-1133">Transmembrane helix</keyword>
<organism evidence="2 3">
    <name type="scientific">Mycena alexandri</name>
    <dbReference type="NCBI Taxonomy" id="1745969"/>
    <lineage>
        <taxon>Eukaryota</taxon>
        <taxon>Fungi</taxon>
        <taxon>Dikarya</taxon>
        <taxon>Basidiomycota</taxon>
        <taxon>Agaricomycotina</taxon>
        <taxon>Agaricomycetes</taxon>
        <taxon>Agaricomycetidae</taxon>
        <taxon>Agaricales</taxon>
        <taxon>Marasmiineae</taxon>
        <taxon>Mycenaceae</taxon>
        <taxon>Mycena</taxon>
    </lineage>
</organism>
<keyword evidence="1" id="KW-0472">Membrane</keyword>
<evidence type="ECO:0000256" key="1">
    <source>
        <dbReference type="SAM" id="Phobius"/>
    </source>
</evidence>